<feature type="compositionally biased region" description="Low complexity" evidence="1">
    <location>
        <begin position="705"/>
        <end position="730"/>
    </location>
</feature>
<feature type="compositionally biased region" description="Acidic residues" evidence="1">
    <location>
        <begin position="621"/>
        <end position="635"/>
    </location>
</feature>
<feature type="region of interest" description="Disordered" evidence="1">
    <location>
        <begin position="20"/>
        <end position="213"/>
    </location>
</feature>
<proteinExistence type="predicted"/>
<feature type="compositionally biased region" description="Basic and acidic residues" evidence="1">
    <location>
        <begin position="498"/>
        <end position="523"/>
    </location>
</feature>
<feature type="compositionally biased region" description="Acidic residues" evidence="1">
    <location>
        <begin position="589"/>
        <end position="606"/>
    </location>
</feature>
<dbReference type="Pfam" id="PF04004">
    <property type="entry name" value="Leo1"/>
    <property type="match status" value="1"/>
</dbReference>
<feature type="compositionally biased region" description="Low complexity" evidence="1">
    <location>
        <begin position="370"/>
        <end position="397"/>
    </location>
</feature>
<sequence length="743" mass="79500">MSDAAPSPVPAEAQETLAVAAAVNDSLEQNEPQLGQTDQQDQQEAPRSQDPPDAQELAEQVSKVAEEDAAKDLQNDLFGDDDDDDEEEEEQIRARVRAGASRGGEGDDAGSRAVGRGGGDDEDDDDDDDEDAGVVRQSRRARQRLGTDSASPEPGATAATTTASTSQAARGRAASPMRSSSPAAARRTSRSASPRTSPFRRSAELEDDDDEELRRQLEYKEEDDVQPDENIELAQLALPQMPVRRTKEHWMVRIPHFLRYATQPFDADTWDDEVEEEMLRDEGFTTGFSHDAGAVSLLRTSNTIRWRYSDQVDDDGARIPESNARIVRWSDGTMSLQVGRELFDITQQTEAGRVQAGSTAGPRGAGNAAPSQSQSQSQSQMGPGPSSQGMMPPSQSQADLRSMPMGGAGSSSRPAQSLSYLVVPHAKAAVMEAEGPIAGSLAFTPADTRSETHMRIAKALRFQKTARVVATAAGEGARDPELEKARIEKELKDAEKRRIRERQRADRKSGKFDDDMFDIESRRRGGRSAATSGGRKSGAGPRGGADYWSDESEAMSVDGDLGEERAGPGRGQRQTRGDAKRAAAGRYADDDDGFIVDDEGDDDDEAGGGGYSKKKKRTDYESDGMDIDDEPDAMEIAEARIEEQERARKKAAAGTDASSKGKKAKSSRSWSDDDDDDDDGEDGGRRGAAGARGAGRDAEGEAEADAATAAAASASASEGAENGNASGAAGIKKKRIIESDDDE</sequence>
<gene>
    <name evidence="2" type="ORF">PSFLO_07449</name>
</gene>
<feature type="compositionally biased region" description="Acidic residues" evidence="1">
    <location>
        <begin position="672"/>
        <end position="681"/>
    </location>
</feature>
<dbReference type="AlphaFoldDB" id="A0A5C3FCT6"/>
<protein>
    <submittedName>
        <fullName evidence="2">Related to LEO1 - component of the Paf1 complex</fullName>
    </submittedName>
</protein>
<feature type="compositionally biased region" description="Acidic residues" evidence="1">
    <location>
        <begin position="120"/>
        <end position="132"/>
    </location>
</feature>
<dbReference type="EMBL" id="OOIP01000034">
    <property type="protein sequence ID" value="SPO41966.1"/>
    <property type="molecule type" value="Genomic_DNA"/>
</dbReference>
<name>A0A5C3FCT6_9BASI</name>
<feature type="compositionally biased region" description="Acidic residues" evidence="1">
    <location>
        <begin position="78"/>
        <end position="90"/>
    </location>
</feature>
<feature type="compositionally biased region" description="Low complexity" evidence="1">
    <location>
        <begin position="33"/>
        <end position="43"/>
    </location>
</feature>
<keyword evidence="3" id="KW-1185">Reference proteome</keyword>
<dbReference type="OrthoDB" id="20844at2759"/>
<feature type="compositionally biased region" description="Basic and acidic residues" evidence="1">
    <location>
        <begin position="637"/>
        <end position="646"/>
    </location>
</feature>
<feature type="compositionally biased region" description="Basic and acidic residues" evidence="1">
    <location>
        <begin position="64"/>
        <end position="74"/>
    </location>
</feature>
<dbReference type="PANTHER" id="PTHR23146">
    <property type="entry name" value="LEO1 PROTEIN"/>
    <property type="match status" value="1"/>
</dbReference>
<accession>A0A5C3FCT6</accession>
<dbReference type="Proteomes" id="UP000323386">
    <property type="component" value="Unassembled WGS sequence"/>
</dbReference>
<reference evidence="2 3" key="1">
    <citation type="submission" date="2018-03" db="EMBL/GenBank/DDBJ databases">
        <authorList>
            <person name="Guldener U."/>
        </authorList>
    </citation>
    <scope>NUCLEOTIDE SEQUENCE [LARGE SCALE GENOMIC DNA]</scope>
    <source>
        <strain evidence="2 3">DAOM196992</strain>
    </source>
</reference>
<evidence type="ECO:0000313" key="2">
    <source>
        <dbReference type="EMBL" id="SPO41966.1"/>
    </source>
</evidence>
<feature type="region of interest" description="Disordered" evidence="1">
    <location>
        <begin position="498"/>
        <end position="743"/>
    </location>
</feature>
<feature type="region of interest" description="Disordered" evidence="1">
    <location>
        <begin position="352"/>
        <end position="414"/>
    </location>
</feature>
<organism evidence="2 3">
    <name type="scientific">Pseudozyma flocculosa</name>
    <dbReference type="NCBI Taxonomy" id="84751"/>
    <lineage>
        <taxon>Eukaryota</taxon>
        <taxon>Fungi</taxon>
        <taxon>Dikarya</taxon>
        <taxon>Basidiomycota</taxon>
        <taxon>Ustilaginomycotina</taxon>
        <taxon>Ustilaginomycetes</taxon>
        <taxon>Ustilaginales</taxon>
        <taxon>Ustilaginaceae</taxon>
        <taxon>Pseudozyma</taxon>
    </lineage>
</organism>
<dbReference type="InterPro" id="IPR007149">
    <property type="entry name" value="Leo1"/>
</dbReference>
<dbReference type="GO" id="GO:0032968">
    <property type="term" value="P:positive regulation of transcription elongation by RNA polymerase II"/>
    <property type="evidence" value="ECO:0007669"/>
    <property type="project" value="TreeGrafter"/>
</dbReference>
<dbReference type="GO" id="GO:1990269">
    <property type="term" value="F:RNA polymerase II C-terminal domain phosphoserine binding"/>
    <property type="evidence" value="ECO:0007669"/>
    <property type="project" value="TreeGrafter"/>
</dbReference>
<evidence type="ECO:0000256" key="1">
    <source>
        <dbReference type="SAM" id="MobiDB-lite"/>
    </source>
</evidence>
<dbReference type="GO" id="GO:0016593">
    <property type="term" value="C:Cdc73/Paf1 complex"/>
    <property type="evidence" value="ECO:0007669"/>
    <property type="project" value="InterPro"/>
</dbReference>
<evidence type="ECO:0000313" key="3">
    <source>
        <dbReference type="Proteomes" id="UP000323386"/>
    </source>
</evidence>
<dbReference type="GO" id="GO:0006368">
    <property type="term" value="P:transcription elongation by RNA polymerase II"/>
    <property type="evidence" value="ECO:0007669"/>
    <property type="project" value="InterPro"/>
</dbReference>
<feature type="compositionally biased region" description="Low complexity" evidence="1">
    <location>
        <begin position="149"/>
        <end position="200"/>
    </location>
</feature>
<dbReference type="PANTHER" id="PTHR23146:SF0">
    <property type="entry name" value="RNA POLYMERASE-ASSOCIATED PROTEIN LEO1"/>
    <property type="match status" value="1"/>
</dbReference>